<sequence length="800" mass="89891">MASEGDSKSLIDSISASLVAVTRTANQLAAEDFDFHRSLNPAFGTDLDKQNARLLDLAQCLVGNAASGAKAVRPRLTDADAIDDNWRSIVDVLDSLLEKADTSLDEFSGAVKRLSPARDQPASPRPSRISAAIKSREITKPQLSFDVIPTNTEIAPFYPLLPSKPHASVPLKESLTTYEGEHDGLPHVTHPYRTELERYEYPSFVYTRAEPQQYLPFESTTATLVDTEEALEEMLEELKQAKEIAIDLEHHDYRSYIGIVSLMQISTRKRDWIVDTLKPWRRKFTVLNEVFADPNILKVLHGAHMDIIWLQRDLGLYVVGLFDTYHAARVLGYPGGSLAFLLKKFINFDAQKQYQTADWRIRPLPQELFDYARSDTHFLLFIYDNMRNELIDRSHLELQDLEHDKVHDVLKRSKETALQTYNHPMYDAKRGLGSSGWYKSLSRYTSNLSKEQFSVFRRLHQWRDQVAREQDDSTHYVLPQHHLFTLAKEMPSEKAQLFKIVQPTPQSIKMRIDEVLEIIENGKAVAQDEGLEMRDVLREIDVFLHGDLAAEAAPSIKALPAPEVLPQLSAPHDAPAPLLATAQMSLSSLRAKTSSFWGIFKQPDNRKISSLSPRLYVPLPPLTAEIFATPETPSAATKANNMVATPTSNGIATPTASEKENPDIFILRSLSHKRKAESDLATPITTDTDALATQNDEVSIGEDDLNQRRADKARRKAEKKAAKRARQSGDAEEEAFDYGSAPSVFHAQAQAAREAKGKDKKREGRKEKEVFTLAKGLGDVQRGLGKRQKETGGRSMTFKD</sequence>
<dbReference type="GO" id="GO:0071044">
    <property type="term" value="P:histone mRNA catabolic process"/>
    <property type="evidence" value="ECO:0007669"/>
    <property type="project" value="TreeGrafter"/>
</dbReference>
<keyword evidence="6 12" id="KW-0269">Exonuclease</keyword>
<evidence type="ECO:0000313" key="13">
    <source>
        <dbReference type="Proteomes" id="UP000799439"/>
    </source>
</evidence>
<dbReference type="SUPFAM" id="SSF47819">
    <property type="entry name" value="HRDC-like"/>
    <property type="match status" value="1"/>
</dbReference>
<dbReference type="PANTHER" id="PTHR12124">
    <property type="entry name" value="POLYMYOSITIS/SCLERODERMA AUTOANTIGEN-RELATED"/>
    <property type="match status" value="1"/>
</dbReference>
<evidence type="ECO:0000256" key="9">
    <source>
        <dbReference type="SAM" id="Coils"/>
    </source>
</evidence>
<dbReference type="SMART" id="SM00341">
    <property type="entry name" value="HRDC"/>
    <property type="match status" value="1"/>
</dbReference>
<keyword evidence="3" id="KW-0540">Nuclease</keyword>
<dbReference type="GO" id="GO:0000175">
    <property type="term" value="F:3'-5'-RNA exonuclease activity"/>
    <property type="evidence" value="ECO:0007669"/>
    <property type="project" value="InterPro"/>
</dbReference>
<keyword evidence="9" id="KW-0175">Coiled coil</keyword>
<dbReference type="SUPFAM" id="SSF53098">
    <property type="entry name" value="Ribonuclease H-like"/>
    <property type="match status" value="1"/>
</dbReference>
<dbReference type="EMBL" id="ML996089">
    <property type="protein sequence ID" value="KAF2150865.1"/>
    <property type="molecule type" value="Genomic_DNA"/>
</dbReference>
<evidence type="ECO:0000259" key="11">
    <source>
        <dbReference type="PROSITE" id="PS50967"/>
    </source>
</evidence>
<dbReference type="OrthoDB" id="2250022at2759"/>
<dbReference type="GO" id="GO:0071039">
    <property type="term" value="P:nuclear polyadenylation-dependent CUT catabolic process"/>
    <property type="evidence" value="ECO:0007669"/>
    <property type="project" value="TreeGrafter"/>
</dbReference>
<dbReference type="InterPro" id="IPR049559">
    <property type="entry name" value="Rrp6p-like_exo"/>
</dbReference>
<dbReference type="GO" id="GO:0000166">
    <property type="term" value="F:nucleotide binding"/>
    <property type="evidence" value="ECO:0007669"/>
    <property type="project" value="InterPro"/>
</dbReference>
<feature type="coiled-coil region" evidence="9">
    <location>
        <begin position="217"/>
        <end position="251"/>
    </location>
</feature>
<dbReference type="FunFam" id="1.10.150.80:FF:000001">
    <property type="entry name" value="Putative exosome component 10"/>
    <property type="match status" value="1"/>
</dbReference>
<dbReference type="GO" id="GO:0071038">
    <property type="term" value="P:TRAMP-dependent tRNA surveillance pathway"/>
    <property type="evidence" value="ECO:0007669"/>
    <property type="project" value="TreeGrafter"/>
</dbReference>
<gene>
    <name evidence="12" type="ORF">K461DRAFT_270252</name>
</gene>
<keyword evidence="7" id="KW-0539">Nucleus</keyword>
<dbReference type="Pfam" id="PF00570">
    <property type="entry name" value="HRDC"/>
    <property type="match status" value="1"/>
</dbReference>
<feature type="region of interest" description="Disordered" evidence="10">
    <location>
        <begin position="676"/>
        <end position="800"/>
    </location>
</feature>
<dbReference type="InterPro" id="IPR012588">
    <property type="entry name" value="Exosome-assoc_fac_Rrp6_N"/>
</dbReference>
<dbReference type="InterPro" id="IPR002562">
    <property type="entry name" value="3'-5'_exonuclease_dom"/>
</dbReference>
<dbReference type="Pfam" id="PF01612">
    <property type="entry name" value="DNA_pol_A_exo1"/>
    <property type="match status" value="1"/>
</dbReference>
<comment type="subcellular location">
    <subcellularLocation>
        <location evidence="1">Nucleus</location>
    </subcellularLocation>
</comment>
<reference evidence="12" key="1">
    <citation type="journal article" date="2020" name="Stud. Mycol.">
        <title>101 Dothideomycetes genomes: a test case for predicting lifestyles and emergence of pathogens.</title>
        <authorList>
            <person name="Haridas S."/>
            <person name="Albert R."/>
            <person name="Binder M."/>
            <person name="Bloem J."/>
            <person name="Labutti K."/>
            <person name="Salamov A."/>
            <person name="Andreopoulos B."/>
            <person name="Baker S."/>
            <person name="Barry K."/>
            <person name="Bills G."/>
            <person name="Bluhm B."/>
            <person name="Cannon C."/>
            <person name="Castanera R."/>
            <person name="Culley D."/>
            <person name="Daum C."/>
            <person name="Ezra D."/>
            <person name="Gonzalez J."/>
            <person name="Henrissat B."/>
            <person name="Kuo A."/>
            <person name="Liang C."/>
            <person name="Lipzen A."/>
            <person name="Lutzoni F."/>
            <person name="Magnuson J."/>
            <person name="Mondo S."/>
            <person name="Nolan M."/>
            <person name="Ohm R."/>
            <person name="Pangilinan J."/>
            <person name="Park H.-J."/>
            <person name="Ramirez L."/>
            <person name="Alfaro M."/>
            <person name="Sun H."/>
            <person name="Tritt A."/>
            <person name="Yoshinaga Y."/>
            <person name="Zwiers L.-H."/>
            <person name="Turgeon B."/>
            <person name="Goodwin S."/>
            <person name="Spatafora J."/>
            <person name="Crous P."/>
            <person name="Grigoriev I."/>
        </authorList>
    </citation>
    <scope>NUCLEOTIDE SEQUENCE</scope>
    <source>
        <strain evidence="12">CBS 260.36</strain>
    </source>
</reference>
<evidence type="ECO:0000256" key="10">
    <source>
        <dbReference type="SAM" id="MobiDB-lite"/>
    </source>
</evidence>
<dbReference type="GO" id="GO:0005730">
    <property type="term" value="C:nucleolus"/>
    <property type="evidence" value="ECO:0007669"/>
    <property type="project" value="TreeGrafter"/>
</dbReference>
<dbReference type="CDD" id="cd06147">
    <property type="entry name" value="Rrp6p_like_exo"/>
    <property type="match status" value="1"/>
</dbReference>
<evidence type="ECO:0000313" key="12">
    <source>
        <dbReference type="EMBL" id="KAF2150865.1"/>
    </source>
</evidence>
<dbReference type="GO" id="GO:0071040">
    <property type="term" value="P:nuclear polyadenylation-dependent antisense transcript catabolic process"/>
    <property type="evidence" value="ECO:0007669"/>
    <property type="project" value="TreeGrafter"/>
</dbReference>
<comment type="caution">
    <text evidence="12">The sequence shown here is derived from an EMBL/GenBank/DDBJ whole genome shotgun (WGS) entry which is preliminary data.</text>
</comment>
<keyword evidence="2" id="KW-0698">rRNA processing</keyword>
<dbReference type="GO" id="GO:0071037">
    <property type="term" value="P:nuclear polyadenylation-dependent snRNA catabolic process"/>
    <property type="evidence" value="ECO:0007669"/>
    <property type="project" value="TreeGrafter"/>
</dbReference>
<feature type="compositionally biased region" description="Basic and acidic residues" evidence="10">
    <location>
        <begin position="787"/>
        <end position="800"/>
    </location>
</feature>
<evidence type="ECO:0000256" key="2">
    <source>
        <dbReference type="ARBA" id="ARBA00022552"/>
    </source>
</evidence>
<dbReference type="Gene3D" id="3.30.420.10">
    <property type="entry name" value="Ribonuclease H-like superfamily/Ribonuclease H"/>
    <property type="match status" value="1"/>
</dbReference>
<dbReference type="PROSITE" id="PS50967">
    <property type="entry name" value="HRDC"/>
    <property type="match status" value="1"/>
</dbReference>
<name>A0A9P4J052_9PEZI</name>
<dbReference type="SMART" id="SM00474">
    <property type="entry name" value="35EXOc"/>
    <property type="match status" value="1"/>
</dbReference>
<dbReference type="GO" id="GO:0003727">
    <property type="term" value="F:single-stranded RNA binding"/>
    <property type="evidence" value="ECO:0007669"/>
    <property type="project" value="TreeGrafter"/>
</dbReference>
<keyword evidence="4" id="KW-0378">Hydrolase</keyword>
<organism evidence="12 13">
    <name type="scientific">Myriangium duriaei CBS 260.36</name>
    <dbReference type="NCBI Taxonomy" id="1168546"/>
    <lineage>
        <taxon>Eukaryota</taxon>
        <taxon>Fungi</taxon>
        <taxon>Dikarya</taxon>
        <taxon>Ascomycota</taxon>
        <taxon>Pezizomycotina</taxon>
        <taxon>Dothideomycetes</taxon>
        <taxon>Dothideomycetidae</taxon>
        <taxon>Myriangiales</taxon>
        <taxon>Myriangiaceae</taxon>
        <taxon>Myriangium</taxon>
    </lineage>
</organism>
<dbReference type="AlphaFoldDB" id="A0A9P4J052"/>
<dbReference type="FunFam" id="3.30.420.10:FF:000059">
    <property type="entry name" value="Exosome complex exonuclease Rrp6"/>
    <property type="match status" value="1"/>
</dbReference>
<dbReference type="InterPro" id="IPR010997">
    <property type="entry name" value="HRDC-like_sf"/>
</dbReference>
<accession>A0A9P4J052</accession>
<dbReference type="Proteomes" id="UP000799439">
    <property type="component" value="Unassembled WGS sequence"/>
</dbReference>
<dbReference type="GO" id="GO:0071035">
    <property type="term" value="P:nuclear polyadenylation-dependent rRNA catabolic process"/>
    <property type="evidence" value="ECO:0007669"/>
    <property type="project" value="TreeGrafter"/>
</dbReference>
<dbReference type="GO" id="GO:0000176">
    <property type="term" value="C:nuclear exosome (RNase complex)"/>
    <property type="evidence" value="ECO:0007669"/>
    <property type="project" value="InterPro"/>
</dbReference>
<feature type="domain" description="HRDC" evidence="11">
    <location>
        <begin position="449"/>
        <end position="529"/>
    </location>
</feature>
<protein>
    <submittedName>
        <fullName evidence="12">Exosome complex exonuclease-like protein Rrp6</fullName>
    </submittedName>
</protein>
<dbReference type="InterPro" id="IPR036397">
    <property type="entry name" value="RNaseH_sf"/>
</dbReference>
<dbReference type="PANTHER" id="PTHR12124:SF47">
    <property type="entry name" value="EXOSOME COMPONENT 10"/>
    <property type="match status" value="1"/>
</dbReference>
<keyword evidence="13" id="KW-1185">Reference proteome</keyword>
<keyword evidence="5" id="KW-0271">Exosome</keyword>
<dbReference type="GO" id="GO:0000467">
    <property type="term" value="P:exonucleolytic trimming to generate mature 3'-end of 5.8S rRNA from tricistronic rRNA transcript (SSU-rRNA, 5.8S rRNA, LSU-rRNA)"/>
    <property type="evidence" value="ECO:0007669"/>
    <property type="project" value="InterPro"/>
</dbReference>
<evidence type="ECO:0000256" key="3">
    <source>
        <dbReference type="ARBA" id="ARBA00022722"/>
    </source>
</evidence>
<evidence type="ECO:0000256" key="6">
    <source>
        <dbReference type="ARBA" id="ARBA00022839"/>
    </source>
</evidence>
<comment type="similarity">
    <text evidence="8">Belongs to the exosome component 10/RRP6 family.</text>
</comment>
<dbReference type="GO" id="GO:0071051">
    <property type="term" value="P:poly(A)-dependent snoRNA 3'-end processing"/>
    <property type="evidence" value="ECO:0007669"/>
    <property type="project" value="TreeGrafter"/>
</dbReference>
<proteinExistence type="inferred from homology"/>
<dbReference type="InterPro" id="IPR012337">
    <property type="entry name" value="RNaseH-like_sf"/>
</dbReference>
<evidence type="ECO:0000256" key="4">
    <source>
        <dbReference type="ARBA" id="ARBA00022801"/>
    </source>
</evidence>
<evidence type="ECO:0000256" key="7">
    <source>
        <dbReference type="ARBA" id="ARBA00023242"/>
    </source>
</evidence>
<dbReference type="GO" id="GO:0071036">
    <property type="term" value="P:nuclear polyadenylation-dependent snoRNA catabolic process"/>
    <property type="evidence" value="ECO:0007669"/>
    <property type="project" value="TreeGrafter"/>
</dbReference>
<feature type="compositionally biased region" description="Polar residues" evidence="10">
    <location>
        <begin position="683"/>
        <end position="697"/>
    </location>
</feature>
<dbReference type="InterPro" id="IPR044876">
    <property type="entry name" value="HRDC_dom_sf"/>
</dbReference>
<evidence type="ECO:0000256" key="1">
    <source>
        <dbReference type="ARBA" id="ARBA00004123"/>
    </source>
</evidence>
<feature type="compositionally biased region" description="Basic and acidic residues" evidence="10">
    <location>
        <begin position="753"/>
        <end position="770"/>
    </location>
</feature>
<evidence type="ECO:0000256" key="5">
    <source>
        <dbReference type="ARBA" id="ARBA00022835"/>
    </source>
</evidence>
<dbReference type="Pfam" id="PF08066">
    <property type="entry name" value="PMC2NT"/>
    <property type="match status" value="1"/>
</dbReference>
<feature type="compositionally biased region" description="Basic residues" evidence="10">
    <location>
        <begin position="711"/>
        <end position="726"/>
    </location>
</feature>
<dbReference type="InterPro" id="IPR045092">
    <property type="entry name" value="Rrp6-like"/>
</dbReference>
<evidence type="ECO:0000256" key="8">
    <source>
        <dbReference type="ARBA" id="ARBA00043957"/>
    </source>
</evidence>
<dbReference type="InterPro" id="IPR002121">
    <property type="entry name" value="HRDC_dom"/>
</dbReference>
<dbReference type="Gene3D" id="1.10.150.80">
    <property type="entry name" value="HRDC domain"/>
    <property type="match status" value="1"/>
</dbReference>